<evidence type="ECO:0000313" key="8">
    <source>
        <dbReference type="Proteomes" id="UP001156856"/>
    </source>
</evidence>
<reference evidence="5 7" key="3">
    <citation type="submission" date="2019-07" db="EMBL/GenBank/DDBJ databases">
        <title>Whole genome shotgun sequence of Methylobacterium oxalidis NBRC 107715.</title>
        <authorList>
            <person name="Hosoyama A."/>
            <person name="Uohara A."/>
            <person name="Ohji S."/>
            <person name="Ichikawa N."/>
        </authorList>
    </citation>
    <scope>NUCLEOTIDE SEQUENCE [LARGE SCALE GENOMIC DNA]</scope>
    <source>
        <strain evidence="5 7">NBRC 107715</strain>
    </source>
</reference>
<evidence type="ECO:0000256" key="1">
    <source>
        <dbReference type="ARBA" id="ARBA00004141"/>
    </source>
</evidence>
<evidence type="ECO:0000313" key="5">
    <source>
        <dbReference type="EMBL" id="GEP05534.1"/>
    </source>
</evidence>
<dbReference type="Pfam" id="PF05277">
    <property type="entry name" value="DUF726"/>
    <property type="match status" value="1"/>
</dbReference>
<evidence type="ECO:0000313" key="7">
    <source>
        <dbReference type="Proteomes" id="UP000321960"/>
    </source>
</evidence>
<keyword evidence="3" id="KW-1133">Transmembrane helix</keyword>
<accession>A0A512J6D2</accession>
<dbReference type="InterPro" id="IPR029058">
    <property type="entry name" value="AB_hydrolase_fold"/>
</dbReference>
<evidence type="ECO:0000313" key="6">
    <source>
        <dbReference type="EMBL" id="GLS65573.1"/>
    </source>
</evidence>
<dbReference type="Gene3D" id="3.40.50.1820">
    <property type="entry name" value="alpha/beta hydrolase"/>
    <property type="match status" value="1"/>
</dbReference>
<sequence>MRPPGGREGMRDPGVCGGMDGGRVVIGIHGLANKPPEEEKARWWKAAIREGLARNAAAPGRDFDFDFVYWADLRHETPLDDARNREPYYVAEGLGAFPRHDPDRDARRTSLTGRLYRGVGHLQAMAGLTPLDDLLLEYRLDDLWNYHQDAGFRNTARARLIDALERNAGRRILLVAHSMGSIIAYDCLRILERRPERLAVEHLVTLGAPLGLVEVKAAIAAEHGEVRVPDTLGAWSNLADPADVATVAARLGAEFAPSGRGVVAVDVPVLNGYCRPDGEANHHKSYGYLRTPELSDVVTAFLGAPVDA</sequence>
<comment type="caution">
    <text evidence="5">The sequence shown here is derived from an EMBL/GenBank/DDBJ whole genome shotgun (WGS) entry which is preliminary data.</text>
</comment>
<dbReference type="InterPro" id="IPR007941">
    <property type="entry name" value="DUF726"/>
</dbReference>
<dbReference type="GO" id="GO:0016020">
    <property type="term" value="C:membrane"/>
    <property type="evidence" value="ECO:0007669"/>
    <property type="project" value="UniProtKB-SubCell"/>
</dbReference>
<gene>
    <name evidence="6" type="ORF">GCM10007888_39550</name>
    <name evidence="5" type="ORF">MOX02_35720</name>
</gene>
<protein>
    <submittedName>
        <fullName evidence="5">Uncharacterized protein</fullName>
    </submittedName>
</protein>
<dbReference type="EMBL" id="BSPK01000075">
    <property type="protein sequence ID" value="GLS65573.1"/>
    <property type="molecule type" value="Genomic_DNA"/>
</dbReference>
<evidence type="ECO:0000256" key="2">
    <source>
        <dbReference type="ARBA" id="ARBA00022692"/>
    </source>
</evidence>
<comment type="subcellular location">
    <subcellularLocation>
        <location evidence="1">Membrane</location>
        <topology evidence="1">Multi-pass membrane protein</topology>
    </subcellularLocation>
</comment>
<reference evidence="6" key="1">
    <citation type="journal article" date="2014" name="Int. J. Syst. Evol. Microbiol.">
        <title>Complete genome of a new Firmicutes species belonging to the dominant human colonic microbiota ('Ruminococcus bicirculans') reveals two chromosomes and a selective capacity to utilize plant glucans.</title>
        <authorList>
            <consortium name="NISC Comparative Sequencing Program"/>
            <person name="Wegmann U."/>
            <person name="Louis P."/>
            <person name="Goesmann A."/>
            <person name="Henrissat B."/>
            <person name="Duncan S.H."/>
            <person name="Flint H.J."/>
        </authorList>
    </citation>
    <scope>NUCLEOTIDE SEQUENCE</scope>
    <source>
        <strain evidence="6">NBRC 107715</strain>
    </source>
</reference>
<keyword evidence="8" id="KW-1185">Reference proteome</keyword>
<dbReference type="Proteomes" id="UP000321960">
    <property type="component" value="Unassembled WGS sequence"/>
</dbReference>
<name>A0A512J6D2_9HYPH</name>
<reference evidence="6" key="4">
    <citation type="submission" date="2023-01" db="EMBL/GenBank/DDBJ databases">
        <title>Draft genome sequence of Methylobacterium oxalidis strain NBRC 107715.</title>
        <authorList>
            <person name="Sun Q."/>
            <person name="Mori K."/>
        </authorList>
    </citation>
    <scope>NUCLEOTIDE SEQUENCE</scope>
    <source>
        <strain evidence="6">NBRC 107715</strain>
    </source>
</reference>
<evidence type="ECO:0000256" key="3">
    <source>
        <dbReference type="ARBA" id="ARBA00022989"/>
    </source>
</evidence>
<organism evidence="5 7">
    <name type="scientific">Methylobacterium oxalidis</name>
    <dbReference type="NCBI Taxonomy" id="944322"/>
    <lineage>
        <taxon>Bacteria</taxon>
        <taxon>Pseudomonadati</taxon>
        <taxon>Pseudomonadota</taxon>
        <taxon>Alphaproteobacteria</taxon>
        <taxon>Hyphomicrobiales</taxon>
        <taxon>Methylobacteriaceae</taxon>
        <taxon>Methylobacterium</taxon>
    </lineage>
</organism>
<proteinExistence type="predicted"/>
<reference evidence="8" key="2">
    <citation type="journal article" date="2019" name="Int. J. Syst. Evol. Microbiol.">
        <title>The Global Catalogue of Microorganisms (GCM) 10K type strain sequencing project: providing services to taxonomists for standard genome sequencing and annotation.</title>
        <authorList>
            <consortium name="The Broad Institute Genomics Platform"/>
            <consortium name="The Broad Institute Genome Sequencing Center for Infectious Disease"/>
            <person name="Wu L."/>
            <person name="Ma J."/>
        </authorList>
    </citation>
    <scope>NUCLEOTIDE SEQUENCE [LARGE SCALE GENOMIC DNA]</scope>
    <source>
        <strain evidence="8">NBRC 107715</strain>
    </source>
</reference>
<dbReference type="SUPFAM" id="SSF53474">
    <property type="entry name" value="alpha/beta-Hydrolases"/>
    <property type="match status" value="1"/>
</dbReference>
<dbReference type="Proteomes" id="UP001156856">
    <property type="component" value="Unassembled WGS sequence"/>
</dbReference>
<dbReference type="AlphaFoldDB" id="A0A512J6D2"/>
<dbReference type="EMBL" id="BJZU01000072">
    <property type="protein sequence ID" value="GEP05534.1"/>
    <property type="molecule type" value="Genomic_DNA"/>
</dbReference>
<keyword evidence="4" id="KW-0472">Membrane</keyword>
<evidence type="ECO:0000256" key="4">
    <source>
        <dbReference type="ARBA" id="ARBA00023136"/>
    </source>
</evidence>
<keyword evidence="2" id="KW-0812">Transmembrane</keyword>